<feature type="region of interest" description="Disordered" evidence="8">
    <location>
        <begin position="49"/>
        <end position="70"/>
    </location>
</feature>
<evidence type="ECO:0000256" key="8">
    <source>
        <dbReference type="SAM" id="MobiDB-lite"/>
    </source>
</evidence>
<dbReference type="EC" id="3.1.1.97" evidence="6"/>
<evidence type="ECO:0000313" key="10">
    <source>
        <dbReference type="Proteomes" id="UP001629113"/>
    </source>
</evidence>
<accession>A0ABR4PSF7</accession>
<keyword evidence="3" id="KW-0677">Repeat</keyword>
<reference evidence="9 10" key="1">
    <citation type="submission" date="2024-06" db="EMBL/GenBank/DDBJ databases">
        <title>Complete genome of Phlyctema vagabunda strain 19-DSS-EL-015.</title>
        <authorList>
            <person name="Fiorenzani C."/>
        </authorList>
    </citation>
    <scope>NUCLEOTIDE SEQUENCE [LARGE SCALE GENOMIC DNA]</scope>
    <source>
        <strain evidence="9 10">19-DSS-EL-015</strain>
    </source>
</reference>
<evidence type="ECO:0000256" key="3">
    <source>
        <dbReference type="ARBA" id="ARBA00022737"/>
    </source>
</evidence>
<evidence type="ECO:0000256" key="4">
    <source>
        <dbReference type="ARBA" id="ARBA00022801"/>
    </source>
</evidence>
<dbReference type="InterPro" id="IPR015943">
    <property type="entry name" value="WD40/YVTN_repeat-like_dom_sf"/>
</dbReference>
<dbReference type="InterPro" id="IPR036322">
    <property type="entry name" value="WD40_repeat_dom_sf"/>
</dbReference>
<keyword evidence="2" id="KW-0853">WD repeat</keyword>
<dbReference type="PANTHER" id="PTHR46042:SF1">
    <property type="entry name" value="DIPHTHINE METHYLTRANSFERASE"/>
    <property type="match status" value="1"/>
</dbReference>
<evidence type="ECO:0000256" key="6">
    <source>
        <dbReference type="ARBA" id="ARBA00039131"/>
    </source>
</evidence>
<keyword evidence="10" id="KW-1185">Reference proteome</keyword>
<dbReference type="Proteomes" id="UP001629113">
    <property type="component" value="Unassembled WGS sequence"/>
</dbReference>
<dbReference type="PANTHER" id="PTHR46042">
    <property type="entry name" value="DIPHTHINE METHYLTRANSFERASE"/>
    <property type="match status" value="1"/>
</dbReference>
<dbReference type="InterPro" id="IPR052415">
    <property type="entry name" value="Diphthine_MTase"/>
</dbReference>
<comment type="pathway">
    <text evidence="1">Protein modification; peptidyl-diphthamide biosynthesis.</text>
</comment>
<sequence>MEADSGSGDHITQLCSTILDLPPSCIEFSPVAPEYFIVGTYNLQKEENMVPGEEEGNEDSDDPAVQVGKKQQSRDGSLILCKIVDGNLTLVQTLSYPSAILDLHFSPQDPHTFAIVSSTGRFSTFTLQTNDEVNVSVQHLSTTQLFPDDVIITSFVFHPSDPALVAVTLSTGAVHLFRTSTISAGTYPEVTPSEPVITHTLEAWCCNFSTTPGTTLYSGGDDARLRSVTFADLAQAGITEESIEIASPAAGFRGHEAGVTAILPLPVPRARSSDEVSTLLTGSYDDHVRVISISQNRARVLSELYIGGGVWRLKQIFVPSKESKADRAVFTILASCMHAGARILEVREEGEGEWKIEILGKVELHKSMNYGSDVQPHVGDIGCGRDQEVLCVSTSFYDKLLCVWKFLP</sequence>
<dbReference type="Gene3D" id="2.130.10.10">
    <property type="entry name" value="YVTN repeat-like/Quinoprotein amine dehydrogenase"/>
    <property type="match status" value="1"/>
</dbReference>
<dbReference type="EMBL" id="JBFCZG010000002">
    <property type="protein sequence ID" value="KAL3426128.1"/>
    <property type="molecule type" value="Genomic_DNA"/>
</dbReference>
<comment type="caution">
    <text evidence="9">The sequence shown here is derived from an EMBL/GenBank/DDBJ whole genome shotgun (WGS) entry which is preliminary data.</text>
</comment>
<organism evidence="9 10">
    <name type="scientific">Phlyctema vagabunda</name>
    <dbReference type="NCBI Taxonomy" id="108571"/>
    <lineage>
        <taxon>Eukaryota</taxon>
        <taxon>Fungi</taxon>
        <taxon>Dikarya</taxon>
        <taxon>Ascomycota</taxon>
        <taxon>Pezizomycotina</taxon>
        <taxon>Leotiomycetes</taxon>
        <taxon>Helotiales</taxon>
        <taxon>Dermateaceae</taxon>
        <taxon>Phlyctema</taxon>
    </lineage>
</organism>
<evidence type="ECO:0000256" key="2">
    <source>
        <dbReference type="ARBA" id="ARBA00022574"/>
    </source>
</evidence>
<gene>
    <name evidence="9" type="ORF">PVAG01_02919</name>
</gene>
<evidence type="ECO:0000256" key="5">
    <source>
        <dbReference type="ARBA" id="ARBA00038092"/>
    </source>
</evidence>
<comment type="similarity">
    <text evidence="5">Belongs to the DPH7 family.</text>
</comment>
<name>A0ABR4PSF7_9HELO</name>
<dbReference type="SMART" id="SM00320">
    <property type="entry name" value="WD40"/>
    <property type="match status" value="4"/>
</dbReference>
<evidence type="ECO:0000256" key="7">
    <source>
        <dbReference type="ARBA" id="ARBA00047551"/>
    </source>
</evidence>
<evidence type="ECO:0000313" key="9">
    <source>
        <dbReference type="EMBL" id="KAL3426128.1"/>
    </source>
</evidence>
<feature type="compositionally biased region" description="Acidic residues" evidence="8">
    <location>
        <begin position="52"/>
        <end position="62"/>
    </location>
</feature>
<keyword evidence="4" id="KW-0378">Hydrolase</keyword>
<dbReference type="SUPFAM" id="SSF50978">
    <property type="entry name" value="WD40 repeat-like"/>
    <property type="match status" value="1"/>
</dbReference>
<protein>
    <recommendedName>
        <fullName evidence="6">methylated diphthine methylhydrolase</fullName>
        <ecNumber evidence="6">3.1.1.97</ecNumber>
    </recommendedName>
</protein>
<dbReference type="InterPro" id="IPR001680">
    <property type="entry name" value="WD40_rpt"/>
</dbReference>
<evidence type="ECO:0000256" key="1">
    <source>
        <dbReference type="ARBA" id="ARBA00005156"/>
    </source>
</evidence>
<proteinExistence type="inferred from homology"/>
<comment type="catalytic activity">
    <reaction evidence="7">
        <text>diphthine methyl ester-[translation elongation factor 2] + H2O = diphthine-[translation elongation factor 2] + methanol + H(+)</text>
        <dbReference type="Rhea" id="RHEA:42656"/>
        <dbReference type="Rhea" id="RHEA-COMP:10172"/>
        <dbReference type="Rhea" id="RHEA-COMP:10173"/>
        <dbReference type="ChEBI" id="CHEBI:15377"/>
        <dbReference type="ChEBI" id="CHEBI:15378"/>
        <dbReference type="ChEBI" id="CHEBI:17790"/>
        <dbReference type="ChEBI" id="CHEBI:79005"/>
        <dbReference type="ChEBI" id="CHEBI:82696"/>
        <dbReference type="EC" id="3.1.1.97"/>
    </reaction>
</comment>